<proteinExistence type="predicted"/>
<evidence type="ECO:0000256" key="3">
    <source>
        <dbReference type="ARBA" id="ARBA00022752"/>
    </source>
</evidence>
<feature type="compositionally biased region" description="Low complexity" evidence="4">
    <location>
        <begin position="358"/>
        <end position="370"/>
    </location>
</feature>
<keyword evidence="3" id="KW-0583">PHB biosynthesis</keyword>
<comment type="caution">
    <text evidence="5">The sequence shown here is derived from an EMBL/GenBank/DDBJ whole genome shotgun (WGS) entry which is preliminary data.</text>
</comment>
<protein>
    <recommendedName>
        <fullName evidence="2">Poly(3-hydroxyalkanoate) polymerase subunit PhaE</fullName>
    </recommendedName>
</protein>
<accession>A0ABT3L1F2</accession>
<dbReference type="Proteomes" id="UP001526426">
    <property type="component" value="Unassembled WGS sequence"/>
</dbReference>
<evidence type="ECO:0000313" key="6">
    <source>
        <dbReference type="Proteomes" id="UP001526426"/>
    </source>
</evidence>
<dbReference type="EMBL" id="JAIHOM010000011">
    <property type="protein sequence ID" value="MCW6035328.1"/>
    <property type="molecule type" value="Genomic_DNA"/>
</dbReference>
<feature type="region of interest" description="Disordered" evidence="4">
    <location>
        <begin position="350"/>
        <end position="380"/>
    </location>
</feature>
<evidence type="ECO:0000256" key="4">
    <source>
        <dbReference type="SAM" id="MobiDB-lite"/>
    </source>
</evidence>
<dbReference type="NCBIfam" id="TIGR01834">
    <property type="entry name" value="PHA_synth_III_E"/>
    <property type="match status" value="1"/>
</dbReference>
<name>A0ABT3L1F2_9CYAN</name>
<comment type="pathway">
    <text evidence="1">Biopolymer metabolism; poly-(R)-3-hydroxybutanoate biosynthesis.</text>
</comment>
<evidence type="ECO:0000256" key="1">
    <source>
        <dbReference type="ARBA" id="ARBA00004683"/>
    </source>
</evidence>
<gene>
    <name evidence="5" type="primary">phaE</name>
    <name evidence="5" type="ORF">K4A83_03435</name>
</gene>
<dbReference type="Pfam" id="PF09712">
    <property type="entry name" value="PHA_synth_III_E"/>
    <property type="match status" value="1"/>
</dbReference>
<reference evidence="5 6" key="1">
    <citation type="submission" date="2021-08" db="EMBL/GenBank/DDBJ databases">
        <title>Draft genome sequence of Spirulina subsalsa with high tolerance to salinity and hype-accumulation of phycocyanin.</title>
        <authorList>
            <person name="Pei H."/>
            <person name="Jiang L."/>
        </authorList>
    </citation>
    <scope>NUCLEOTIDE SEQUENCE [LARGE SCALE GENOMIC DNA]</scope>
    <source>
        <strain evidence="5 6">FACHB-351</strain>
    </source>
</reference>
<sequence>MTPDFPAPPLPTSDAIVLTKNEENIMTNNNKNWSNMASEVVNTWTETSTQVWRNWFDFMGTVSTAKPFGDVQPELDKFTHRYLDNQDLWLRFVKLSFDAWKDIFPQLESGGDWTKTMSQYAQKMREQLDNVSHGNLQMNQDVAQMWQLYLQQVQKFTQLWLDPMGLHLGTMGKAATGNSSAWIELNNLYWNLFYEESFGSLMQSPILGPTREFNGKLVRSFEAWKNLNQASVNYQVVLADIQVRSFEALMQNLISRAEKGEAIQTWKQFQQVWSEIADDVFGEAFCQEENLKIRGAFLNALSAYRLEQQQLMELFLQSMNMPLRSEVDEMHKTIYELRKELKQLKKDLAQKNVQQEVTSSSKGTKTATTNKAEKSKGTDA</sequence>
<keyword evidence="6" id="KW-1185">Reference proteome</keyword>
<organism evidence="5 6">
    <name type="scientific">Spirulina subsalsa FACHB-351</name>
    <dbReference type="NCBI Taxonomy" id="234711"/>
    <lineage>
        <taxon>Bacteria</taxon>
        <taxon>Bacillati</taxon>
        <taxon>Cyanobacteriota</taxon>
        <taxon>Cyanophyceae</taxon>
        <taxon>Spirulinales</taxon>
        <taxon>Spirulinaceae</taxon>
        <taxon>Spirulina</taxon>
    </lineage>
</organism>
<evidence type="ECO:0000313" key="5">
    <source>
        <dbReference type="EMBL" id="MCW6035328.1"/>
    </source>
</evidence>
<evidence type="ECO:0000256" key="2">
    <source>
        <dbReference type="ARBA" id="ARBA00019066"/>
    </source>
</evidence>
<feature type="compositionally biased region" description="Basic and acidic residues" evidence="4">
    <location>
        <begin position="371"/>
        <end position="380"/>
    </location>
</feature>
<dbReference type="InterPro" id="IPR010123">
    <property type="entry name" value="PHA_synth_III_E"/>
</dbReference>